<gene>
    <name evidence="2" type="ORF">BVRB_035240</name>
</gene>
<proteinExistence type="predicted"/>
<feature type="compositionally biased region" description="Basic and acidic residues" evidence="1">
    <location>
        <begin position="34"/>
        <end position="43"/>
    </location>
</feature>
<reference evidence="2 3" key="1">
    <citation type="journal article" date="2014" name="Nature">
        <title>The genome of the recently domesticated crop plant sugar beet (Beta vulgaris).</title>
        <authorList>
            <person name="Dohm J.C."/>
            <person name="Minoche A.E."/>
            <person name="Holtgrawe D."/>
            <person name="Capella-Gutierrez S."/>
            <person name="Zakrzewski F."/>
            <person name="Tafer H."/>
            <person name="Rupp O."/>
            <person name="Sorensen T.R."/>
            <person name="Stracke R."/>
            <person name="Reinhardt R."/>
            <person name="Goesmann A."/>
            <person name="Kraft T."/>
            <person name="Schulz B."/>
            <person name="Stadler P.F."/>
            <person name="Schmidt T."/>
            <person name="Gabaldon T."/>
            <person name="Lehrach H."/>
            <person name="Weisshaar B."/>
            <person name="Himmelbauer H."/>
        </authorList>
    </citation>
    <scope>NUCLEOTIDE SEQUENCE [LARGE SCALE GENOMIC DNA]</scope>
    <source>
        <tissue evidence="2">Taproot</tissue>
    </source>
</reference>
<sequence length="169" mass="18498">IIIAFDEPKFADQEPTQQQRTDRGVADPACTIAFEERRFHPGDLPDGVEGPEATSGDAPSVPPAPANTEEATQPPEAEPQWLREYFRYSATPRVAKLLTESEVAALLIAENRVIATAISGKLTTKRNTLAQRLVLSAVVALILEFVNTQGVLDAFTNEEQTQIVNVLRM</sequence>
<dbReference type="Gramene" id="KMS65512">
    <property type="protein sequence ID" value="KMS65512"/>
    <property type="gene ID" value="BVRB_035240"/>
</dbReference>
<feature type="region of interest" description="Disordered" evidence="1">
    <location>
        <begin position="1"/>
        <end position="80"/>
    </location>
</feature>
<dbReference type="EMBL" id="KQ107524">
    <property type="protein sequence ID" value="KMS65512.1"/>
    <property type="molecule type" value="Genomic_DNA"/>
</dbReference>
<accession>A0A0J7YPR3</accession>
<protein>
    <submittedName>
        <fullName evidence="2">Uncharacterized protein</fullName>
    </submittedName>
</protein>
<dbReference type="Proteomes" id="UP000035740">
    <property type="component" value="Unassembled WGS sequence"/>
</dbReference>
<evidence type="ECO:0000256" key="1">
    <source>
        <dbReference type="SAM" id="MobiDB-lite"/>
    </source>
</evidence>
<organism evidence="2 3">
    <name type="scientific">Beta vulgaris subsp. vulgaris</name>
    <name type="common">Beet</name>
    <dbReference type="NCBI Taxonomy" id="3555"/>
    <lineage>
        <taxon>Eukaryota</taxon>
        <taxon>Viridiplantae</taxon>
        <taxon>Streptophyta</taxon>
        <taxon>Embryophyta</taxon>
        <taxon>Tracheophyta</taxon>
        <taxon>Spermatophyta</taxon>
        <taxon>Magnoliopsida</taxon>
        <taxon>eudicotyledons</taxon>
        <taxon>Gunneridae</taxon>
        <taxon>Pentapetalae</taxon>
        <taxon>Caryophyllales</taxon>
        <taxon>Chenopodiaceae</taxon>
        <taxon>Betoideae</taxon>
        <taxon>Beta</taxon>
    </lineage>
</organism>
<feature type="non-terminal residue" evidence="2">
    <location>
        <position position="169"/>
    </location>
</feature>
<feature type="compositionally biased region" description="Low complexity" evidence="1">
    <location>
        <begin position="66"/>
        <end position="80"/>
    </location>
</feature>
<evidence type="ECO:0000313" key="3">
    <source>
        <dbReference type="Proteomes" id="UP000035740"/>
    </source>
</evidence>
<name>A0A0J7YPR3_BETVV</name>
<dbReference type="AlphaFoldDB" id="A0A0J7YPR3"/>
<evidence type="ECO:0000313" key="2">
    <source>
        <dbReference type="EMBL" id="KMS65512.1"/>
    </source>
</evidence>
<feature type="compositionally biased region" description="Basic and acidic residues" evidence="1">
    <location>
        <begin position="1"/>
        <end position="12"/>
    </location>
</feature>
<keyword evidence="3" id="KW-1185">Reference proteome</keyword>
<feature type="non-terminal residue" evidence="2">
    <location>
        <position position="1"/>
    </location>
</feature>